<dbReference type="PANTHER" id="PTHR10578:SF67">
    <property type="entry name" value="PEROXISOMAL (S)-2-HYDROXYACID OXIDASE GLO3"/>
    <property type="match status" value="1"/>
</dbReference>
<keyword evidence="8" id="KW-0285">Flavoprotein</keyword>
<evidence type="ECO:0000256" key="8">
    <source>
        <dbReference type="PIRSR" id="PIRSR000138-2"/>
    </source>
</evidence>
<comment type="similarity">
    <text evidence="6">Belongs to the FMN-dependent alpha-hydroxy acid dehydrogenase family.</text>
</comment>
<comment type="subcellular location">
    <subcellularLocation>
        <location evidence="2">Peroxisome</location>
    </subcellularLocation>
</comment>
<sequence>MAPEPVYVKEFEELARQALPKMYYDYFAGGAEDQYTLKENMEAFQKIQYLILAYQLRPRVLVDVSRIDMATTVLGFRISAPIMIAPTAYHQLAHPEGEVATARAAAACNTIMVLSTMATCTLEEVASSCNAVRFLQLSVFKRRDVSAQLVKRAERNGFKAIVLTVDAPLLGRREADIRNKMVSPKVKNFEGVLSTKVVDDLQWLRSITNLPILIKGVLTREDAIKAVETGVSGIVVSNHGARQLDYSPATISVLEEVVQAVGGKIPVLLDGGVRRGTDVFKALALGAQAVLVGRPVVYGLAAMGENGVKSVIEMLKNELELTMALSGCPSIGDITRSHVMIEHERLHSKL</sequence>
<name>A0AA88A3S9_FICCA</name>
<gene>
    <name evidence="10" type="ORF">TIFTF001_006298</name>
</gene>
<feature type="binding site" evidence="8">
    <location>
        <begin position="270"/>
        <end position="274"/>
    </location>
    <ligand>
        <name>FMN</name>
        <dbReference type="ChEBI" id="CHEBI:58210"/>
    </ligand>
</feature>
<evidence type="ECO:0000256" key="2">
    <source>
        <dbReference type="ARBA" id="ARBA00004275"/>
    </source>
</evidence>
<dbReference type="AlphaFoldDB" id="A0AA88A3S9"/>
<feature type="binding site" evidence="8">
    <location>
        <begin position="86"/>
        <end position="88"/>
    </location>
    <ligand>
        <name>FMN</name>
        <dbReference type="ChEBI" id="CHEBI:58210"/>
    </ligand>
</feature>
<feature type="binding site" evidence="8">
    <location>
        <position position="164"/>
    </location>
    <ligand>
        <name>FMN</name>
        <dbReference type="ChEBI" id="CHEBI:58210"/>
    </ligand>
</feature>
<feature type="binding site" evidence="8">
    <location>
        <position position="136"/>
    </location>
    <ligand>
        <name>FMN</name>
        <dbReference type="ChEBI" id="CHEBI:58210"/>
    </ligand>
</feature>
<keyword evidence="5" id="KW-0576">Peroxisome</keyword>
<dbReference type="GO" id="GO:0003973">
    <property type="term" value="F:(S)-2-hydroxy-acid oxidase activity"/>
    <property type="evidence" value="ECO:0007669"/>
    <property type="project" value="UniProtKB-EC"/>
</dbReference>
<dbReference type="EMBL" id="BTGU01000006">
    <property type="protein sequence ID" value="GMN36781.1"/>
    <property type="molecule type" value="Genomic_DNA"/>
</dbReference>
<evidence type="ECO:0000256" key="4">
    <source>
        <dbReference type="ARBA" id="ARBA00023002"/>
    </source>
</evidence>
<dbReference type="GO" id="GO:0010181">
    <property type="term" value="F:FMN binding"/>
    <property type="evidence" value="ECO:0007669"/>
    <property type="project" value="InterPro"/>
</dbReference>
<dbReference type="PANTHER" id="PTHR10578">
    <property type="entry name" value="S -2-HYDROXY-ACID OXIDASE-RELATED"/>
    <property type="match status" value="1"/>
</dbReference>
<dbReference type="EC" id="1.1.3.15" evidence="3"/>
<dbReference type="Pfam" id="PF01070">
    <property type="entry name" value="FMN_dh"/>
    <property type="match status" value="1"/>
</dbReference>
<dbReference type="InterPro" id="IPR000262">
    <property type="entry name" value="FMN-dep_DH"/>
</dbReference>
<dbReference type="PROSITE" id="PS51349">
    <property type="entry name" value="FMN_HYDROXY_ACID_DH_2"/>
    <property type="match status" value="1"/>
</dbReference>
<dbReference type="InterPro" id="IPR008259">
    <property type="entry name" value="FMN_hydac_DH_AS"/>
</dbReference>
<dbReference type="PIRSF" id="PIRSF000138">
    <property type="entry name" value="Al-hdrx_acd_dh"/>
    <property type="match status" value="1"/>
</dbReference>
<comment type="cofactor">
    <cofactor evidence="1">
        <name>FMN</name>
        <dbReference type="ChEBI" id="CHEBI:58210"/>
    </cofactor>
</comment>
<evidence type="ECO:0000256" key="1">
    <source>
        <dbReference type="ARBA" id="ARBA00001917"/>
    </source>
</evidence>
<evidence type="ECO:0000259" key="9">
    <source>
        <dbReference type="PROSITE" id="PS51349"/>
    </source>
</evidence>
<dbReference type="SUPFAM" id="SSF51395">
    <property type="entry name" value="FMN-linked oxidoreductases"/>
    <property type="match status" value="1"/>
</dbReference>
<keyword evidence="8" id="KW-0288">FMN</keyword>
<feature type="binding site" evidence="8">
    <location>
        <begin position="293"/>
        <end position="294"/>
    </location>
    <ligand>
        <name>FMN</name>
        <dbReference type="ChEBI" id="CHEBI:58210"/>
    </ligand>
</feature>
<dbReference type="GO" id="GO:0005777">
    <property type="term" value="C:peroxisome"/>
    <property type="evidence" value="ECO:0007669"/>
    <property type="project" value="UniProtKB-SubCell"/>
</dbReference>
<dbReference type="InterPro" id="IPR012133">
    <property type="entry name" value="Alpha-hydoxy_acid_DH_FMN"/>
</dbReference>
<keyword evidence="11" id="KW-1185">Reference proteome</keyword>
<organism evidence="10 11">
    <name type="scientific">Ficus carica</name>
    <name type="common">Common fig</name>
    <dbReference type="NCBI Taxonomy" id="3494"/>
    <lineage>
        <taxon>Eukaryota</taxon>
        <taxon>Viridiplantae</taxon>
        <taxon>Streptophyta</taxon>
        <taxon>Embryophyta</taxon>
        <taxon>Tracheophyta</taxon>
        <taxon>Spermatophyta</taxon>
        <taxon>Magnoliopsida</taxon>
        <taxon>eudicotyledons</taxon>
        <taxon>Gunneridae</taxon>
        <taxon>Pentapetalae</taxon>
        <taxon>rosids</taxon>
        <taxon>fabids</taxon>
        <taxon>Rosales</taxon>
        <taxon>Moraceae</taxon>
        <taxon>Ficeae</taxon>
        <taxon>Ficus</taxon>
    </lineage>
</organism>
<evidence type="ECO:0000256" key="7">
    <source>
        <dbReference type="PIRSR" id="PIRSR000138-1"/>
    </source>
</evidence>
<comment type="caution">
    <text evidence="10">The sequence shown here is derived from an EMBL/GenBank/DDBJ whole genome shotgun (WGS) entry which is preliminary data.</text>
</comment>
<evidence type="ECO:0000256" key="5">
    <source>
        <dbReference type="ARBA" id="ARBA00023140"/>
    </source>
</evidence>
<dbReference type="Gene3D" id="3.20.20.70">
    <property type="entry name" value="Aldolase class I"/>
    <property type="match status" value="1"/>
</dbReference>
<dbReference type="InterPro" id="IPR013785">
    <property type="entry name" value="Aldolase_TIM"/>
</dbReference>
<feature type="active site" description="Proton acceptor" evidence="7">
    <location>
        <position position="239"/>
    </location>
</feature>
<feature type="binding site" evidence="8">
    <location>
        <position position="242"/>
    </location>
    <ligand>
        <name>glyoxylate</name>
        <dbReference type="ChEBI" id="CHEBI:36655"/>
    </ligand>
</feature>
<feature type="binding site" evidence="8">
    <location>
        <position position="115"/>
    </location>
    <ligand>
        <name>FMN</name>
        <dbReference type="ChEBI" id="CHEBI:58210"/>
    </ligand>
</feature>
<dbReference type="CDD" id="cd02809">
    <property type="entry name" value="alpha_hydroxyacid_oxid_FMN"/>
    <property type="match status" value="1"/>
</dbReference>
<proteinExistence type="inferred from homology"/>
<dbReference type="PROSITE" id="PS00557">
    <property type="entry name" value="FMN_HYDROXY_ACID_DH_1"/>
    <property type="match status" value="1"/>
</dbReference>
<evidence type="ECO:0000313" key="11">
    <source>
        <dbReference type="Proteomes" id="UP001187192"/>
    </source>
</evidence>
<evidence type="ECO:0000256" key="6">
    <source>
        <dbReference type="ARBA" id="ARBA00024042"/>
    </source>
</evidence>
<feature type="binding site" evidence="8">
    <location>
        <position position="26"/>
    </location>
    <ligand>
        <name>glyoxylate</name>
        <dbReference type="ChEBI" id="CHEBI:36655"/>
    </ligand>
</feature>
<protein>
    <recommendedName>
        <fullName evidence="3">(S)-2-hydroxy-acid oxidase</fullName>
        <ecNumber evidence="3">1.1.3.15</ecNumber>
    </recommendedName>
</protein>
<feature type="binding site" evidence="8">
    <location>
        <position position="215"/>
    </location>
    <ligand>
        <name>FMN</name>
        <dbReference type="ChEBI" id="CHEBI:58210"/>
    </ligand>
</feature>
<dbReference type="InterPro" id="IPR037396">
    <property type="entry name" value="FMN_HAD"/>
</dbReference>
<feature type="binding site" evidence="8">
    <location>
        <position position="239"/>
    </location>
    <ligand>
        <name>glyoxylate</name>
        <dbReference type="ChEBI" id="CHEBI:36655"/>
    </ligand>
</feature>
<feature type="binding site" evidence="8">
    <location>
        <position position="237"/>
    </location>
    <ligand>
        <name>FMN</name>
        <dbReference type="ChEBI" id="CHEBI:58210"/>
    </ligand>
</feature>
<feature type="binding site" evidence="8">
    <location>
        <position position="173"/>
    </location>
    <ligand>
        <name>glyoxylate</name>
        <dbReference type="ChEBI" id="CHEBI:36655"/>
    </ligand>
</feature>
<evidence type="ECO:0000256" key="3">
    <source>
        <dbReference type="ARBA" id="ARBA00013087"/>
    </source>
</evidence>
<dbReference type="Proteomes" id="UP001187192">
    <property type="component" value="Unassembled WGS sequence"/>
</dbReference>
<keyword evidence="4" id="KW-0560">Oxidoreductase</keyword>
<feature type="domain" description="FMN hydroxy acid dehydrogenase" evidence="9">
    <location>
        <begin position="1"/>
        <end position="344"/>
    </location>
</feature>
<accession>A0AA88A3S9</accession>
<reference evidence="10" key="1">
    <citation type="submission" date="2023-07" db="EMBL/GenBank/DDBJ databases">
        <title>draft genome sequence of fig (Ficus carica).</title>
        <authorList>
            <person name="Takahashi T."/>
            <person name="Nishimura K."/>
        </authorList>
    </citation>
    <scope>NUCLEOTIDE SEQUENCE</scope>
</reference>
<evidence type="ECO:0000313" key="10">
    <source>
        <dbReference type="EMBL" id="GMN36781.1"/>
    </source>
</evidence>